<dbReference type="RefSeq" id="WP_173284744.1">
    <property type="nucleotide sequence ID" value="NZ_CP054020.1"/>
</dbReference>
<dbReference type="PANTHER" id="PTHR39431:SF1">
    <property type="entry name" value="FRPA_C-RELATED PROTEIN"/>
    <property type="match status" value="1"/>
</dbReference>
<dbReference type="PANTHER" id="PTHR39431">
    <property type="entry name" value="FRPA/C-RELATED PROTEIN"/>
    <property type="match status" value="1"/>
</dbReference>
<evidence type="ECO:0000256" key="1">
    <source>
        <dbReference type="SAM" id="MobiDB-lite"/>
    </source>
</evidence>
<dbReference type="KEGG" id="txa:HQN79_05215"/>
<name>A0A7D4NNT4_9GAMM</name>
<proteinExistence type="predicted"/>
<keyword evidence="3" id="KW-1185">Reference proteome</keyword>
<evidence type="ECO:0000313" key="2">
    <source>
        <dbReference type="EMBL" id="QKI89013.1"/>
    </source>
</evidence>
<dbReference type="Proteomes" id="UP000504724">
    <property type="component" value="Chromosome"/>
</dbReference>
<gene>
    <name evidence="2" type="ORF">HQN79_05215</name>
</gene>
<reference evidence="2 3" key="1">
    <citation type="submission" date="2020-05" db="EMBL/GenBank/DDBJ databases">
        <title>Thiomicrorhabdus sediminis sp.nov. and Thiomicrorhabdus xiamenensis sp.nov., novel sulfur-oxidizing bacteria isolated from coastal sediment.</title>
        <authorList>
            <person name="Liu X."/>
        </authorList>
    </citation>
    <scope>NUCLEOTIDE SEQUENCE [LARGE SCALE GENOMIC DNA]</scope>
    <source>
        <strain evidence="2 3">G2</strain>
    </source>
</reference>
<sequence length="403" mass="44561">MIITHQQLSLSAQQRYERQEQSQLRLETYQNGLLQTQKVETQTLTQTEFRSSSMSLSSGMDERLEKAHTLANSPTSRSDKVIANNDGQAEAPRRLQEAFNKAPMLRSEATSGESETWLPPHLIEMIEAIEAMMERLTGKTYHLKVYGYHPHDKNDSSEFSGFQDESRSFRSEWSQAGRGMAGDGFRVNVSHRLQEMETLRFHAEGTVKTADGRELAFDLTTQQSRAYSSNSYVAIQQGAVPQDPLVVNFGGQPAQLSLAKVELDLNNDGDSDQVAILQAGSGYLALDKNNDGKITEGHELFGTESGNGFVDLAAYDQDGNGWIDENDAVFADLQIYHQDSSGFMRLDGLMALNIGAISLASVASEFSHKDENNQLQAQVRSSGVFLFEDSGKAGSVQQIDLMI</sequence>
<dbReference type="SUPFAM" id="SSF69318">
    <property type="entry name" value="Integrin alpha N-terminal domain"/>
    <property type="match status" value="1"/>
</dbReference>
<dbReference type="AlphaFoldDB" id="A0A7D4NNT4"/>
<evidence type="ECO:0000313" key="3">
    <source>
        <dbReference type="Proteomes" id="UP000504724"/>
    </source>
</evidence>
<dbReference type="EMBL" id="CP054020">
    <property type="protein sequence ID" value="QKI89013.1"/>
    <property type="molecule type" value="Genomic_DNA"/>
</dbReference>
<dbReference type="InterPro" id="IPR028994">
    <property type="entry name" value="Integrin_alpha_N"/>
</dbReference>
<organism evidence="2 3">
    <name type="scientific">Thiomicrorhabdus xiamenensis</name>
    <dbReference type="NCBI Taxonomy" id="2739063"/>
    <lineage>
        <taxon>Bacteria</taxon>
        <taxon>Pseudomonadati</taxon>
        <taxon>Pseudomonadota</taxon>
        <taxon>Gammaproteobacteria</taxon>
        <taxon>Thiotrichales</taxon>
        <taxon>Piscirickettsiaceae</taxon>
        <taxon>Thiomicrorhabdus</taxon>
    </lineage>
</organism>
<feature type="region of interest" description="Disordered" evidence="1">
    <location>
        <begin position="69"/>
        <end position="92"/>
    </location>
</feature>
<accession>A0A7D4NNT4</accession>
<protein>
    <submittedName>
        <fullName evidence="2">VCBS repeat-containing protein</fullName>
    </submittedName>
</protein>